<dbReference type="PANTHER" id="PTHR30258:SF2">
    <property type="entry name" value="COMG OPERON PROTEIN 1"/>
    <property type="match status" value="1"/>
</dbReference>
<dbReference type="SMART" id="SM00382">
    <property type="entry name" value="AAA"/>
    <property type="match status" value="1"/>
</dbReference>
<dbReference type="AlphaFoldDB" id="A0A1H6FCF2"/>
<dbReference type="OrthoDB" id="6189814at2"/>
<dbReference type="SUPFAM" id="SSF160246">
    <property type="entry name" value="EspE N-terminal domain-like"/>
    <property type="match status" value="1"/>
</dbReference>
<accession>A0A1H6FCF2</accession>
<dbReference type="GO" id="GO:0005524">
    <property type="term" value="F:ATP binding"/>
    <property type="evidence" value="ECO:0007669"/>
    <property type="project" value="UniProtKB-KW"/>
</dbReference>
<evidence type="ECO:0000259" key="4">
    <source>
        <dbReference type="PROSITE" id="PS00662"/>
    </source>
</evidence>
<comment type="similarity">
    <text evidence="1">Belongs to the GSP E family.</text>
</comment>
<evidence type="ECO:0000256" key="2">
    <source>
        <dbReference type="ARBA" id="ARBA00022741"/>
    </source>
</evidence>
<dbReference type="Proteomes" id="UP000236724">
    <property type="component" value="Unassembled WGS sequence"/>
</dbReference>
<proteinExistence type="inferred from homology"/>
<dbReference type="PROSITE" id="PS00662">
    <property type="entry name" value="T2SP_E"/>
    <property type="match status" value="1"/>
</dbReference>
<evidence type="ECO:0000313" key="5">
    <source>
        <dbReference type="EMBL" id="SEH06999.1"/>
    </source>
</evidence>
<dbReference type="InterPro" id="IPR037257">
    <property type="entry name" value="T2SS_E_N_sf"/>
</dbReference>
<evidence type="ECO:0000256" key="3">
    <source>
        <dbReference type="ARBA" id="ARBA00022840"/>
    </source>
</evidence>
<dbReference type="Gene3D" id="3.40.50.300">
    <property type="entry name" value="P-loop containing nucleotide triphosphate hydrolases"/>
    <property type="match status" value="1"/>
</dbReference>
<dbReference type="InterPro" id="IPR003593">
    <property type="entry name" value="AAA+_ATPase"/>
</dbReference>
<evidence type="ECO:0000313" key="6">
    <source>
        <dbReference type="Proteomes" id="UP000236724"/>
    </source>
</evidence>
<keyword evidence="2" id="KW-0547">Nucleotide-binding</keyword>
<dbReference type="InterPro" id="IPR007831">
    <property type="entry name" value="T2SS_GspE_N"/>
</dbReference>
<dbReference type="InterPro" id="IPR001482">
    <property type="entry name" value="T2SS/T4SS_dom"/>
</dbReference>
<name>A0A1H6FCF2_9GAMM</name>
<organism evidence="5 6">
    <name type="scientific">Candidatus Venteria ishoeyi</name>
    <dbReference type="NCBI Taxonomy" id="1899563"/>
    <lineage>
        <taxon>Bacteria</taxon>
        <taxon>Pseudomonadati</taxon>
        <taxon>Pseudomonadota</taxon>
        <taxon>Gammaproteobacteria</taxon>
        <taxon>Thiotrichales</taxon>
        <taxon>Thiotrichaceae</taxon>
        <taxon>Venteria</taxon>
    </lineage>
</organism>
<dbReference type="Gene3D" id="3.30.300.160">
    <property type="entry name" value="Type II secretion system, protein E, N-terminal domain"/>
    <property type="match status" value="1"/>
</dbReference>
<feature type="domain" description="Bacterial type II secretion system protein E" evidence="4">
    <location>
        <begin position="378"/>
        <end position="392"/>
    </location>
</feature>
<dbReference type="RefSeq" id="WP_103920717.1">
    <property type="nucleotide sequence ID" value="NZ_FMSV02000512.1"/>
</dbReference>
<gene>
    <name evidence="5" type="primary">epsE_1</name>
    <name evidence="5" type="ORF">MBHS_02865</name>
</gene>
<dbReference type="GO" id="GO:0005886">
    <property type="term" value="C:plasma membrane"/>
    <property type="evidence" value="ECO:0007669"/>
    <property type="project" value="TreeGrafter"/>
</dbReference>
<keyword evidence="3" id="KW-0067">ATP-binding</keyword>
<dbReference type="GO" id="GO:0016887">
    <property type="term" value="F:ATP hydrolysis activity"/>
    <property type="evidence" value="ECO:0007669"/>
    <property type="project" value="TreeGrafter"/>
</dbReference>
<sequence>MQAHRKLGELLVEASIISQDQLKIALTDQKRNYQQLGKILVDLGFVSETVLRDFLSASYQQESIDLSQIVLDNEAIQMVPQSIAQRHTLLPVNYDAQKNLLVVAMADTFNVIALDQLTAHLGNQIEVRPVLSSERVLLEAIDTAYGFDLSLDGILHEIETGEVDYQSIANQDQYNQPLVRLVDALLTDAVKRGVSDIHFEPEQGFLRIRYRIDGVLEQVRSLHKDYWSAIAVRVKVMSDMNIAETRVPQDGRISLTLAGRPIDFRVSTQPTVYGENIVLRVLDREKGIVPLEKLGLKPEQSHLLELMLARPEGVILVTGPTGSGKTTTLYSILNYLNTEEVNIMTLEDPVEYHLSMVRQTSVNEAVKLDFAQGVRAILRQDPDIVLIGEIRDQETAEMGFRAAMTGHQVFSTLHTNSAIGSIPRLLDIGVLPDLLADNIIGIIGQRLVRRLCSHCKQAYSASELEHKLLGIDTSQALTLYQANGCPQCNQRGYKGRLALMEILRMNDTLMGQIAHKTNVHELKQVAVSEGFITLAEDGAQRVLAGDTDLEELSRVIDLTGRI</sequence>
<dbReference type="CDD" id="cd01129">
    <property type="entry name" value="PulE-GspE-like"/>
    <property type="match status" value="1"/>
</dbReference>
<dbReference type="Pfam" id="PF05157">
    <property type="entry name" value="MshEN"/>
    <property type="match status" value="1"/>
</dbReference>
<keyword evidence="6" id="KW-1185">Reference proteome</keyword>
<dbReference type="PANTHER" id="PTHR30258">
    <property type="entry name" value="TYPE II SECRETION SYSTEM PROTEIN GSPE-RELATED"/>
    <property type="match status" value="1"/>
</dbReference>
<dbReference type="SUPFAM" id="SSF52540">
    <property type="entry name" value="P-loop containing nucleoside triphosphate hydrolases"/>
    <property type="match status" value="1"/>
</dbReference>
<dbReference type="Pfam" id="PF00437">
    <property type="entry name" value="T2SSE"/>
    <property type="match status" value="1"/>
</dbReference>
<dbReference type="InterPro" id="IPR027417">
    <property type="entry name" value="P-loop_NTPase"/>
</dbReference>
<reference evidence="5 6" key="1">
    <citation type="submission" date="2016-10" db="EMBL/GenBank/DDBJ databases">
        <authorList>
            <person name="de Groot N.N."/>
        </authorList>
    </citation>
    <scope>NUCLEOTIDE SEQUENCE [LARGE SCALE GENOMIC DNA]</scope>
    <source>
        <strain evidence="5">MBHS1</strain>
    </source>
</reference>
<evidence type="ECO:0000256" key="1">
    <source>
        <dbReference type="ARBA" id="ARBA00006611"/>
    </source>
</evidence>
<protein>
    <submittedName>
        <fullName evidence="5">Type II secretion system protein E</fullName>
    </submittedName>
</protein>
<dbReference type="EMBL" id="FMSV02000512">
    <property type="protein sequence ID" value="SEH06999.1"/>
    <property type="molecule type" value="Genomic_DNA"/>
</dbReference>
<dbReference type="Gene3D" id="3.30.450.90">
    <property type="match status" value="1"/>
</dbReference>